<dbReference type="Pfam" id="PF02738">
    <property type="entry name" value="MoCoBD_1"/>
    <property type="match status" value="1"/>
</dbReference>
<dbReference type="KEGG" id="rpb:RPB_3102"/>
<dbReference type="AlphaFoldDB" id="Q2IVG0"/>
<dbReference type="GO" id="GO:0005506">
    <property type="term" value="F:iron ion binding"/>
    <property type="evidence" value="ECO:0007669"/>
    <property type="project" value="InterPro"/>
</dbReference>
<evidence type="ECO:0000256" key="1">
    <source>
        <dbReference type="ARBA" id="ARBA00022505"/>
    </source>
</evidence>
<dbReference type="InterPro" id="IPR046867">
    <property type="entry name" value="AldOxase/xan_DH_MoCoBD2"/>
</dbReference>
<dbReference type="Gene3D" id="3.90.1170.50">
    <property type="entry name" value="Aldehyde oxidase/xanthine dehydrogenase, a/b hammerhead"/>
    <property type="match status" value="1"/>
</dbReference>
<dbReference type="PROSITE" id="PS00879">
    <property type="entry name" value="ODR_DC_2_2"/>
    <property type="match status" value="1"/>
</dbReference>
<evidence type="ECO:0000259" key="3">
    <source>
        <dbReference type="SMART" id="SM01008"/>
    </source>
</evidence>
<dbReference type="PANTHER" id="PTHR11908">
    <property type="entry name" value="XANTHINE DEHYDROGENASE"/>
    <property type="match status" value="1"/>
</dbReference>
<protein>
    <submittedName>
        <fullName evidence="4">Carbon-monoxide dehydrogenase</fullName>
        <ecNumber evidence="4">1.2.99.2</ecNumber>
    </submittedName>
</protein>
<dbReference type="InterPro" id="IPR008274">
    <property type="entry name" value="AldOxase/xan_DH_MoCoBD1"/>
</dbReference>
<evidence type="ECO:0000256" key="2">
    <source>
        <dbReference type="ARBA" id="ARBA00023002"/>
    </source>
</evidence>
<evidence type="ECO:0000313" key="4">
    <source>
        <dbReference type="EMBL" id="ABD07800.1"/>
    </source>
</evidence>
<dbReference type="Gene3D" id="3.30.365.10">
    <property type="entry name" value="Aldehyde oxidase/xanthine dehydrogenase, molybdopterin binding domain"/>
    <property type="match status" value="4"/>
</dbReference>
<dbReference type="SUPFAM" id="SSF54665">
    <property type="entry name" value="CO dehydrogenase molybdoprotein N-domain-like"/>
    <property type="match status" value="1"/>
</dbReference>
<dbReference type="InterPro" id="IPR000674">
    <property type="entry name" value="Ald_Oxase/Xan_DH_a/b"/>
</dbReference>
<dbReference type="InterPro" id="IPR037165">
    <property type="entry name" value="AldOxase/xan_DH_Mopterin-bd_sf"/>
</dbReference>
<dbReference type="EMBL" id="CP000250">
    <property type="protein sequence ID" value="ABD07800.1"/>
    <property type="molecule type" value="Genomic_DNA"/>
</dbReference>
<feature type="domain" description="Aldehyde oxidase/xanthine dehydrogenase a/b hammerhead" evidence="3">
    <location>
        <begin position="25"/>
        <end position="140"/>
    </location>
</feature>
<name>Q2IVG0_RHOP2</name>
<organism evidence="4 5">
    <name type="scientific">Rhodopseudomonas palustris (strain HaA2)</name>
    <dbReference type="NCBI Taxonomy" id="316058"/>
    <lineage>
        <taxon>Bacteria</taxon>
        <taxon>Pseudomonadati</taxon>
        <taxon>Pseudomonadota</taxon>
        <taxon>Alphaproteobacteria</taxon>
        <taxon>Hyphomicrobiales</taxon>
        <taxon>Nitrobacteraceae</taxon>
        <taxon>Rhodopseudomonas</taxon>
    </lineage>
</organism>
<dbReference type="SMART" id="SM01008">
    <property type="entry name" value="Ald_Xan_dh_C"/>
    <property type="match status" value="1"/>
</dbReference>
<dbReference type="InterPro" id="IPR022657">
    <property type="entry name" value="De-COase2_CS"/>
</dbReference>
<dbReference type="InterPro" id="IPR036856">
    <property type="entry name" value="Ald_Oxase/Xan_DH_a/b_sf"/>
</dbReference>
<dbReference type="Proteomes" id="UP000008809">
    <property type="component" value="Chromosome"/>
</dbReference>
<dbReference type="SUPFAM" id="SSF56003">
    <property type="entry name" value="Molybdenum cofactor-binding domain"/>
    <property type="match status" value="1"/>
</dbReference>
<keyword evidence="1" id="KW-0500">Molybdenum</keyword>
<gene>
    <name evidence="4" type="ordered locus">RPB_3102</name>
</gene>
<proteinExistence type="predicted"/>
<sequence>MSMTKVANSYIGRPMERVEDLRMVRGRGTYVADVNRPNQLYAVVLRSSVAHGIIRSIDVSAALALDGVHRVLTANDFGAEVPVIPLRLQPLPQLEPFHQPVVASGKVRYVGEPVAVVIADSAAIAEDALERIVVDIDPLPAIANRQQAEAMDAVLFEQHQSNVAITWTAFRGDADDAFETADYVRRDRFKIQRHAAMFMEPRGFVADWDAAAGKLTVWGAAKTAWYNRRVLAAALGLALEAVDLIEVDVGGGFGSRGEFYPEDYLIPAAAKIVGRPVKWLEDRREHMMSANHARDIECDVEFAMSKEGRFIGLRGQIWADIGAYVRTNGSVGPRNVAQYMSGPYAIEHIDLKSSMLTTNKTPSGTYRGPGRFETDFIRERMIDLAARDLNIDRVELRRRNLVADAQMPYPLASITPYDSSTELDSGDYHAVFDRCLKEFAWADKKHLSGKLIDGYYHGLAVGSFIEGGAAGPKEEVRLVLEIGGGLTAYLGSSSVGQGLETIMAQIAADATEIAYDRITVRHGSTTDVKDGYGAYHSRSTVMGGSAILLAAEKLKLLIRQTAAARFGCSLEQVTIDGETVRHEAKHLAFADLVETPLEVEAEFLNKKYTWAYGTQAAHVAVDPGTGHVKVLDYMSVEDVGRMINPLTLHGQAIGSIVQGLGGTFLEHLVYDDEGQLLTGSFADYLMPTASDFPNIRSITLELKPCPNNPLGAKGAGEGGLIPVGGIMANAVADALSHLDVQPMELPLSPPRIWQMVQDAEGRIRAKS</sequence>
<dbReference type="InterPro" id="IPR016208">
    <property type="entry name" value="Ald_Oxase/xanthine_DH-like"/>
</dbReference>
<keyword evidence="5" id="KW-1185">Reference proteome</keyword>
<dbReference type="GO" id="GO:0016491">
    <property type="term" value="F:oxidoreductase activity"/>
    <property type="evidence" value="ECO:0007669"/>
    <property type="project" value="UniProtKB-KW"/>
</dbReference>
<evidence type="ECO:0000313" key="5">
    <source>
        <dbReference type="Proteomes" id="UP000008809"/>
    </source>
</evidence>
<dbReference type="HOGENOM" id="CLU_001681_2_0_5"/>
<dbReference type="PANTHER" id="PTHR11908:SF132">
    <property type="entry name" value="ALDEHYDE OXIDASE 1-RELATED"/>
    <property type="match status" value="1"/>
</dbReference>
<dbReference type="EC" id="1.2.99.2" evidence="4"/>
<reference evidence="4 5" key="1">
    <citation type="submission" date="2006-01" db="EMBL/GenBank/DDBJ databases">
        <title>Complete sequence of Rhodopseudomonas palustris HaA2.</title>
        <authorList>
            <consortium name="US DOE Joint Genome Institute"/>
            <person name="Copeland A."/>
            <person name="Lucas S."/>
            <person name="Lapidus A."/>
            <person name="Barry K."/>
            <person name="Detter J.C."/>
            <person name="Glavina T."/>
            <person name="Hammon N."/>
            <person name="Israni S."/>
            <person name="Pitluck S."/>
            <person name="Chain P."/>
            <person name="Malfatti S."/>
            <person name="Shin M."/>
            <person name="Vergez L."/>
            <person name="Schmutz J."/>
            <person name="Larimer F."/>
            <person name="Land M."/>
            <person name="Hauser L."/>
            <person name="Pelletier D.A."/>
            <person name="Kyrpides N."/>
            <person name="Anderson I."/>
            <person name="Oda Y."/>
            <person name="Harwood C.S."/>
            <person name="Richardson P."/>
        </authorList>
    </citation>
    <scope>NUCLEOTIDE SEQUENCE [LARGE SCALE GENOMIC DNA]</scope>
    <source>
        <strain evidence="4 5">HaA2</strain>
    </source>
</reference>
<dbReference type="Pfam" id="PF20256">
    <property type="entry name" value="MoCoBD_2"/>
    <property type="match status" value="1"/>
</dbReference>
<accession>Q2IVG0</accession>
<dbReference type="STRING" id="316058.RPB_3102"/>
<dbReference type="Pfam" id="PF01315">
    <property type="entry name" value="Ald_Xan_dh_C"/>
    <property type="match status" value="1"/>
</dbReference>
<keyword evidence="2 4" id="KW-0560">Oxidoreductase</keyword>
<dbReference type="RefSeq" id="WP_011441984.1">
    <property type="nucleotide sequence ID" value="NC_007778.1"/>
</dbReference>
<dbReference type="eggNOG" id="COG1529">
    <property type="taxonomic scope" value="Bacteria"/>
</dbReference>